<keyword evidence="1" id="KW-1133">Transmembrane helix</keyword>
<dbReference type="Proteomes" id="UP001190465">
    <property type="component" value="Chromosome"/>
</dbReference>
<protein>
    <recommendedName>
        <fullName evidence="4">Trypsin</fullName>
    </recommendedName>
</protein>
<reference evidence="2 3" key="1">
    <citation type="submission" date="2023-08" db="EMBL/GenBank/DDBJ databases">
        <authorList>
            <person name="Folkvardsen B D."/>
            <person name="Norman A."/>
        </authorList>
    </citation>
    <scope>NUCLEOTIDE SEQUENCE [LARGE SCALE GENOMIC DNA]</scope>
    <source>
        <strain evidence="2 3">Mu0053</strain>
    </source>
</reference>
<dbReference type="InterPro" id="IPR018114">
    <property type="entry name" value="TRYPSIN_HIS"/>
</dbReference>
<name>A0ABM9M2E6_9MYCO</name>
<dbReference type="InterPro" id="IPR043504">
    <property type="entry name" value="Peptidase_S1_PA_chymotrypsin"/>
</dbReference>
<dbReference type="InterPro" id="IPR009003">
    <property type="entry name" value="Peptidase_S1_PA"/>
</dbReference>
<keyword evidence="1" id="KW-0812">Transmembrane</keyword>
<accession>A0ABM9M2E6</accession>
<sequence length="246" mass="26004">MTNRDAAGRGRRTGWVFSVVVYGLAAGVALVLGYASKPAPAATAIAPGIGIDVEDSFGRVVEACTLGFLAIGADGAHYALTAGHCDRGGGVTMSHRTEGNLRKIGRFAHSVHEGEWGPDIAAIRLHDDELQRDGWILAERRVRGVTTTLLPEDTLCFDGRISGRQCGNFSLTLHAARSRQAMENLAFFTATAQPGDSGSPVYRLERDGSATAVGIVNGTVSDVGVVATLVEPYLEQWGLTLDTARP</sequence>
<dbReference type="PROSITE" id="PS00134">
    <property type="entry name" value="TRYPSIN_HIS"/>
    <property type="match status" value="1"/>
</dbReference>
<keyword evidence="3" id="KW-1185">Reference proteome</keyword>
<feature type="transmembrane region" description="Helical" evidence="1">
    <location>
        <begin position="12"/>
        <end position="35"/>
    </location>
</feature>
<keyword evidence="1" id="KW-0472">Membrane</keyword>
<dbReference type="Gene3D" id="2.40.10.10">
    <property type="entry name" value="Trypsin-like serine proteases"/>
    <property type="match status" value="2"/>
</dbReference>
<organism evidence="2 3">
    <name type="scientific">[Mycobacterium] burgundiense</name>
    <dbReference type="NCBI Taxonomy" id="3064286"/>
    <lineage>
        <taxon>Bacteria</taxon>
        <taxon>Bacillati</taxon>
        <taxon>Actinomycetota</taxon>
        <taxon>Actinomycetes</taxon>
        <taxon>Mycobacteriales</taxon>
        <taxon>Mycobacteriaceae</taxon>
        <taxon>Mycolicibacterium</taxon>
    </lineage>
</organism>
<evidence type="ECO:0008006" key="4">
    <source>
        <dbReference type="Google" id="ProtNLM"/>
    </source>
</evidence>
<dbReference type="EMBL" id="OY726397">
    <property type="protein sequence ID" value="CAJ1509043.1"/>
    <property type="molecule type" value="Genomic_DNA"/>
</dbReference>
<dbReference type="RefSeq" id="WP_308479376.1">
    <property type="nucleotide sequence ID" value="NZ_OY726397.1"/>
</dbReference>
<proteinExistence type="predicted"/>
<evidence type="ECO:0000313" key="2">
    <source>
        <dbReference type="EMBL" id="CAJ1509043.1"/>
    </source>
</evidence>
<gene>
    <name evidence="2" type="ORF">MU0053_004052</name>
</gene>
<dbReference type="InterPro" id="IPR033116">
    <property type="entry name" value="TRYPSIN_SER"/>
</dbReference>
<dbReference type="PROSITE" id="PS00135">
    <property type="entry name" value="TRYPSIN_SER"/>
    <property type="match status" value="1"/>
</dbReference>
<evidence type="ECO:0000256" key="1">
    <source>
        <dbReference type="SAM" id="Phobius"/>
    </source>
</evidence>
<evidence type="ECO:0000313" key="3">
    <source>
        <dbReference type="Proteomes" id="UP001190465"/>
    </source>
</evidence>
<dbReference type="SUPFAM" id="SSF50494">
    <property type="entry name" value="Trypsin-like serine proteases"/>
    <property type="match status" value="1"/>
</dbReference>